<evidence type="ECO:0000259" key="1">
    <source>
        <dbReference type="Pfam" id="PF14534"/>
    </source>
</evidence>
<dbReference type="InterPro" id="IPR032710">
    <property type="entry name" value="NTF2-like_dom_sf"/>
</dbReference>
<comment type="caution">
    <text evidence="2">The sequence shown here is derived from an EMBL/GenBank/DDBJ whole genome shotgun (WGS) entry which is preliminary data.</text>
</comment>
<feature type="domain" description="DUF4440" evidence="1">
    <location>
        <begin position="40"/>
        <end position="147"/>
    </location>
</feature>
<dbReference type="PROSITE" id="PS51257">
    <property type="entry name" value="PROKAR_LIPOPROTEIN"/>
    <property type="match status" value="1"/>
</dbReference>
<proteinExistence type="predicted"/>
<name>A0ABS7PZJ5_9SPHN</name>
<keyword evidence="3" id="KW-1185">Reference proteome</keyword>
<dbReference type="Gene3D" id="3.10.450.50">
    <property type="match status" value="1"/>
</dbReference>
<dbReference type="Pfam" id="PF14534">
    <property type="entry name" value="DUF4440"/>
    <property type="match status" value="1"/>
</dbReference>
<organism evidence="2 3">
    <name type="scientific">Sphingomonas colocasiae</name>
    <dbReference type="NCBI Taxonomy" id="1848973"/>
    <lineage>
        <taxon>Bacteria</taxon>
        <taxon>Pseudomonadati</taxon>
        <taxon>Pseudomonadota</taxon>
        <taxon>Alphaproteobacteria</taxon>
        <taxon>Sphingomonadales</taxon>
        <taxon>Sphingomonadaceae</taxon>
        <taxon>Sphingomonas</taxon>
    </lineage>
</organism>
<dbReference type="Proteomes" id="UP000706039">
    <property type="component" value="Unassembled WGS sequence"/>
</dbReference>
<protein>
    <submittedName>
        <fullName evidence="2">DUF4440 domain-containing protein</fullName>
    </submittedName>
</protein>
<sequence>MLNRTMRQSLSFLVLAASLLAGCDGGGAGAQDRVAAEVKAAIHSQIDAYAARDAEKAASIVAPDIVAMVHGAPNIVGKPASAAAMKAQMADPRLKLAVSDESVEVSGSGDLAVYHATYRFTFSDPATKRPVTETGNWVAVFKRQADGTMKLQKDIVVDAPMPGRVGR</sequence>
<evidence type="ECO:0000313" key="3">
    <source>
        <dbReference type="Proteomes" id="UP000706039"/>
    </source>
</evidence>
<dbReference type="SUPFAM" id="SSF54427">
    <property type="entry name" value="NTF2-like"/>
    <property type="match status" value="1"/>
</dbReference>
<dbReference type="InterPro" id="IPR027843">
    <property type="entry name" value="DUF4440"/>
</dbReference>
<reference evidence="2 3" key="1">
    <citation type="submission" date="2021-08" db="EMBL/GenBank/DDBJ databases">
        <authorList>
            <person name="Tuo L."/>
        </authorList>
    </citation>
    <scope>NUCLEOTIDE SEQUENCE [LARGE SCALE GENOMIC DNA]</scope>
    <source>
        <strain evidence="2 3">JCM 31229</strain>
    </source>
</reference>
<gene>
    <name evidence="2" type="ORF">K7G82_28960</name>
</gene>
<dbReference type="EMBL" id="JAINVV010000016">
    <property type="protein sequence ID" value="MBY8826369.1"/>
    <property type="molecule type" value="Genomic_DNA"/>
</dbReference>
<accession>A0ABS7PZJ5</accession>
<dbReference type="RefSeq" id="WP_222993956.1">
    <property type="nucleotide sequence ID" value="NZ_JAINVV010000016.1"/>
</dbReference>
<evidence type="ECO:0000313" key="2">
    <source>
        <dbReference type="EMBL" id="MBY8826369.1"/>
    </source>
</evidence>